<proteinExistence type="predicted"/>
<keyword evidence="3" id="KW-1185">Reference proteome</keyword>
<name>D8PZB4_SCHCM</name>
<accession>D8PZB4</accession>
<dbReference type="eggNOG" id="ENOG502SS3D">
    <property type="taxonomic scope" value="Eukaryota"/>
</dbReference>
<dbReference type="HOGENOM" id="CLU_1038834_0_0_1"/>
<sequence>MAELSISDTQVILIFSRDDPRRTILFDHRTSHMAYRVTTTGDERSGDMKYEMDIVNAQDTSIASLRSRTLRSDLLTLADGTSVSESDWLKRNLLNDTATFKDSSGAQLKWKVDKQTQNMSLYEAGGSHQPLATYRRSRDVSVPPPGSDLISPSVSSLPWLSTSTLHTLRNDIPSSSSRVEKEEYKQRVPATLALSAAAMYMQDLVVISYLLFQRARRSPTGSHAEDDVSVSADGKTLTNAVGEPERVQDCEAPMDLPIETYAYAYAFW</sequence>
<dbReference type="GeneID" id="9585358"/>
<dbReference type="Proteomes" id="UP000007431">
    <property type="component" value="Unassembled WGS sequence"/>
</dbReference>
<dbReference type="Pfam" id="PF20236">
    <property type="entry name" value="DUF6593"/>
    <property type="match status" value="1"/>
</dbReference>
<evidence type="ECO:0000313" key="3">
    <source>
        <dbReference type="Proteomes" id="UP000007431"/>
    </source>
</evidence>
<protein>
    <recommendedName>
        <fullName evidence="1">DUF6593 domain-containing protein</fullName>
    </recommendedName>
</protein>
<evidence type="ECO:0000259" key="1">
    <source>
        <dbReference type="Pfam" id="PF20236"/>
    </source>
</evidence>
<dbReference type="AlphaFoldDB" id="D8PZB4"/>
<dbReference type="OrthoDB" id="3256331at2759"/>
<feature type="non-terminal residue" evidence="2">
    <location>
        <position position="268"/>
    </location>
</feature>
<dbReference type="OMA" id="RSTRIWE"/>
<dbReference type="EMBL" id="GL377304">
    <property type="protein sequence ID" value="EFI99408.1"/>
    <property type="molecule type" value="Genomic_DNA"/>
</dbReference>
<dbReference type="InterPro" id="IPR046528">
    <property type="entry name" value="DUF6593"/>
</dbReference>
<organism evidence="3">
    <name type="scientific">Schizophyllum commune (strain H4-8 / FGSC 9210)</name>
    <name type="common">Split gill fungus</name>
    <dbReference type="NCBI Taxonomy" id="578458"/>
    <lineage>
        <taxon>Eukaryota</taxon>
        <taxon>Fungi</taxon>
        <taxon>Dikarya</taxon>
        <taxon>Basidiomycota</taxon>
        <taxon>Agaricomycotina</taxon>
        <taxon>Agaricomycetes</taxon>
        <taxon>Agaricomycetidae</taxon>
        <taxon>Agaricales</taxon>
        <taxon>Schizophyllaceae</taxon>
        <taxon>Schizophyllum</taxon>
    </lineage>
</organism>
<gene>
    <name evidence="2" type="ORF">SCHCODRAFT_106675</name>
</gene>
<dbReference type="InParanoid" id="D8PZB4"/>
<evidence type="ECO:0000313" key="2">
    <source>
        <dbReference type="EMBL" id="EFI99408.1"/>
    </source>
</evidence>
<dbReference type="VEuPathDB" id="FungiDB:SCHCODRAFT_02614501"/>
<dbReference type="KEGG" id="scm:SCHCO_02614501"/>
<reference evidence="2 3" key="1">
    <citation type="journal article" date="2010" name="Nat. Biotechnol.">
        <title>Genome sequence of the model mushroom Schizophyllum commune.</title>
        <authorList>
            <person name="Ohm R.A."/>
            <person name="de Jong J.F."/>
            <person name="Lugones L.G."/>
            <person name="Aerts A."/>
            <person name="Kothe E."/>
            <person name="Stajich J.E."/>
            <person name="de Vries R.P."/>
            <person name="Record E."/>
            <person name="Levasseur A."/>
            <person name="Baker S.E."/>
            <person name="Bartholomew K.A."/>
            <person name="Coutinho P.M."/>
            <person name="Erdmann S."/>
            <person name="Fowler T.J."/>
            <person name="Gathman A.C."/>
            <person name="Lombard V."/>
            <person name="Henrissat B."/>
            <person name="Knabe N."/>
            <person name="Kuees U."/>
            <person name="Lilly W.W."/>
            <person name="Lindquist E."/>
            <person name="Lucas S."/>
            <person name="Magnuson J.K."/>
            <person name="Piumi F."/>
            <person name="Raudaskoski M."/>
            <person name="Salamov A."/>
            <person name="Schmutz J."/>
            <person name="Schwarze F.W.M.R."/>
            <person name="vanKuyk P.A."/>
            <person name="Horton J.S."/>
            <person name="Grigoriev I.V."/>
            <person name="Woesten H.A.B."/>
        </authorList>
    </citation>
    <scope>NUCLEOTIDE SEQUENCE [LARGE SCALE GENOMIC DNA]</scope>
    <source>
        <strain evidence="3">H4-8 / FGSC 9210</strain>
    </source>
</reference>
<dbReference type="RefSeq" id="XP_003034311.1">
    <property type="nucleotide sequence ID" value="XM_003034265.1"/>
</dbReference>
<feature type="domain" description="DUF6593" evidence="1">
    <location>
        <begin position="18"/>
        <end position="144"/>
    </location>
</feature>